<name>A0ABY5ND63_9ACTN</name>
<keyword evidence="2" id="KW-1185">Reference proteome</keyword>
<evidence type="ECO:0000313" key="1">
    <source>
        <dbReference type="EMBL" id="UUS33962.1"/>
    </source>
</evidence>
<accession>A0ABY5ND63</accession>
<gene>
    <name evidence="1" type="ORF">NRO40_26160</name>
</gene>
<protein>
    <recommendedName>
        <fullName evidence="3">HPt domain-containing protein</fullName>
    </recommendedName>
</protein>
<dbReference type="Proteomes" id="UP001060150">
    <property type="component" value="Chromosome"/>
</dbReference>
<dbReference type="RefSeq" id="WP_257375519.1">
    <property type="nucleotide sequence ID" value="NZ_CP102332.1"/>
</dbReference>
<dbReference type="EMBL" id="CP102332">
    <property type="protein sequence ID" value="UUS33962.1"/>
    <property type="molecule type" value="Genomic_DNA"/>
</dbReference>
<evidence type="ECO:0000313" key="2">
    <source>
        <dbReference type="Proteomes" id="UP001060150"/>
    </source>
</evidence>
<organism evidence="1 2">
    <name type="scientific">Streptomyces changanensis</name>
    <dbReference type="NCBI Taxonomy" id="2964669"/>
    <lineage>
        <taxon>Bacteria</taxon>
        <taxon>Bacillati</taxon>
        <taxon>Actinomycetota</taxon>
        <taxon>Actinomycetes</taxon>
        <taxon>Kitasatosporales</taxon>
        <taxon>Streptomycetaceae</taxon>
        <taxon>Streptomyces</taxon>
    </lineage>
</organism>
<reference evidence="1" key="1">
    <citation type="submission" date="2022-08" db="EMBL/GenBank/DDBJ databases">
        <title>Streptomyces changanensis sp. nov., an actinomycete isolated from soil.</title>
        <authorList>
            <person name="Wu H."/>
            <person name="Han L."/>
        </authorList>
    </citation>
    <scope>NUCLEOTIDE SEQUENCE</scope>
    <source>
        <strain evidence="1">HL-66</strain>
    </source>
</reference>
<sequence>MEHHSVSETPDFLDGEIVAVLAEQIETHFAMTLPELARAVKAAPHAHAGATNVVHAYGLLTQAQSAVEKTEDALLAALETAVGEILDDPVMGLAQQVNEAVEVRDARAERLRFLLDVPAGKPEMRTRPVPRLTTTLPAAVPAQPARISGVAR</sequence>
<evidence type="ECO:0008006" key="3">
    <source>
        <dbReference type="Google" id="ProtNLM"/>
    </source>
</evidence>
<proteinExistence type="predicted"/>